<dbReference type="AlphaFoldDB" id="A0AAX2A2M8"/>
<dbReference type="EMBL" id="SBBW01000013">
    <property type="protein sequence ID" value="RWU14514.1"/>
    <property type="molecule type" value="Genomic_DNA"/>
</dbReference>
<evidence type="ECO:0000313" key="1">
    <source>
        <dbReference type="EMBL" id="RWU14514.1"/>
    </source>
</evidence>
<dbReference type="Proteomes" id="UP000286434">
    <property type="component" value="Unassembled WGS sequence"/>
</dbReference>
<evidence type="ECO:0000313" key="2">
    <source>
        <dbReference type="Proteomes" id="UP000286434"/>
    </source>
</evidence>
<name>A0AAX2A2M8_9BACL</name>
<reference evidence="1 2" key="1">
    <citation type="submission" date="2019-01" db="EMBL/GenBank/DDBJ databases">
        <title>Anoxybacillus flavithermus in powdered infant formula.</title>
        <authorList>
            <person name="Rhee M.S."/>
            <person name="Choi I.-G."/>
            <person name="Cho T.J."/>
            <person name="Park B."/>
        </authorList>
    </citation>
    <scope>NUCLEOTIDE SEQUENCE [LARGE SCALE GENOMIC DNA]</scope>
    <source>
        <strain evidence="1 2">FHS-PPAM212</strain>
    </source>
</reference>
<organism evidence="1 2">
    <name type="scientific">Anoxybacillus flavithermus</name>
    <dbReference type="NCBI Taxonomy" id="33934"/>
    <lineage>
        <taxon>Bacteria</taxon>
        <taxon>Bacillati</taxon>
        <taxon>Bacillota</taxon>
        <taxon>Bacilli</taxon>
        <taxon>Bacillales</taxon>
        <taxon>Anoxybacillaceae</taxon>
        <taxon>Anoxybacillus</taxon>
    </lineage>
</organism>
<sequence length="90" mass="10116">MTSTHNRRTHARCFTVTTLPVTNSIHRVAVIGVPLLNGFLHAFIISYTKERGNTHSSPCLKAGVSCVINHERSHLLYIQNGKHKRSRLVN</sequence>
<proteinExistence type="predicted"/>
<comment type="caution">
    <text evidence="1">The sequence shown here is derived from an EMBL/GenBank/DDBJ whole genome shotgun (WGS) entry which is preliminary data.</text>
</comment>
<protein>
    <submittedName>
        <fullName evidence="1">Uncharacterized protein</fullName>
    </submittedName>
</protein>
<accession>A0AAX2A2M8</accession>
<gene>
    <name evidence="1" type="ORF">EA138_05360</name>
</gene>